<dbReference type="EMBL" id="AP019868">
    <property type="protein sequence ID" value="BBN06825.1"/>
    <property type="molecule type" value="Genomic_DNA"/>
</dbReference>
<accession>A0AAF6B491</accession>
<evidence type="ECO:0000313" key="2">
    <source>
        <dbReference type="Proteomes" id="UP001162541"/>
    </source>
</evidence>
<name>A0AAF6B491_MARPO</name>
<gene>
    <name evidence="1" type="ORF">Mp_3g24200</name>
</gene>
<proteinExistence type="predicted"/>
<dbReference type="AlphaFoldDB" id="A0AAF6B491"/>
<organism evidence="1 2">
    <name type="scientific">Marchantia polymorpha subsp. ruderalis</name>
    <dbReference type="NCBI Taxonomy" id="1480154"/>
    <lineage>
        <taxon>Eukaryota</taxon>
        <taxon>Viridiplantae</taxon>
        <taxon>Streptophyta</taxon>
        <taxon>Embryophyta</taxon>
        <taxon>Marchantiophyta</taxon>
        <taxon>Marchantiopsida</taxon>
        <taxon>Marchantiidae</taxon>
        <taxon>Marchantiales</taxon>
        <taxon>Marchantiaceae</taxon>
        <taxon>Marchantia</taxon>
    </lineage>
</organism>
<protein>
    <submittedName>
        <fullName evidence="1">Uncharacterized protein</fullName>
    </submittedName>
</protein>
<sequence>MHSNHRMCSQPYFRGSQLLFFPPSLPQSPGFSRISRICRSFPLAPWQWYPQTWSFGLF</sequence>
<dbReference type="Proteomes" id="UP001162541">
    <property type="component" value="Chromosome 3"/>
</dbReference>
<evidence type="ECO:0000313" key="1">
    <source>
        <dbReference type="EMBL" id="BBN06825.1"/>
    </source>
</evidence>
<reference evidence="2" key="1">
    <citation type="journal article" date="2020" name="Curr. Biol.">
        <title>Chromatin organization in early land plants reveals an ancestral association between H3K27me3, transposons, and constitutive heterochromatin.</title>
        <authorList>
            <person name="Montgomery S.A."/>
            <person name="Tanizawa Y."/>
            <person name="Galik B."/>
            <person name="Wang N."/>
            <person name="Ito T."/>
            <person name="Mochizuki T."/>
            <person name="Akimcheva S."/>
            <person name="Bowman J.L."/>
            <person name="Cognat V."/>
            <person name="Marechal-Drouard L."/>
            <person name="Ekker H."/>
            <person name="Hong S.F."/>
            <person name="Kohchi T."/>
            <person name="Lin S.S."/>
            <person name="Liu L.D."/>
            <person name="Nakamura Y."/>
            <person name="Valeeva L.R."/>
            <person name="Shakirov E.V."/>
            <person name="Shippen D.E."/>
            <person name="Wei W.L."/>
            <person name="Yagura M."/>
            <person name="Yamaoka S."/>
            <person name="Yamato K.T."/>
            <person name="Liu C."/>
            <person name="Berger F."/>
        </authorList>
    </citation>
    <scope>NUCLEOTIDE SEQUENCE [LARGE SCALE GENOMIC DNA]</scope>
    <source>
        <strain evidence="2">Tak-1</strain>
    </source>
</reference>